<dbReference type="GO" id="GO:0008080">
    <property type="term" value="F:N-acetyltransferase activity"/>
    <property type="evidence" value="ECO:0007669"/>
    <property type="project" value="TreeGrafter"/>
</dbReference>
<dbReference type="PANTHER" id="PTHR20905:SF1">
    <property type="entry name" value="AT07410P-RELATED"/>
    <property type="match status" value="1"/>
</dbReference>
<dbReference type="InterPro" id="IPR016181">
    <property type="entry name" value="Acyl_CoA_acyltransferase"/>
</dbReference>
<dbReference type="EMBL" id="JH668313">
    <property type="protein sequence ID" value="KAG6444739.1"/>
    <property type="molecule type" value="Genomic_DNA"/>
</dbReference>
<comment type="caution">
    <text evidence="2">The sequence shown here is derived from an EMBL/GenBank/DDBJ whole genome shotgun (WGS) entry which is preliminary data.</text>
</comment>
<sequence length="273" mass="31716">MSLLSFIKLGPILSRRLSIRKCHNVFGIKDLIQQERLDNFTVSPLTVKHFDMAVEVIKKYYLHEHVLVRARNMNLSNDRAVDEYIISLLKQGNSLFVKASDDSVAGVCISFASSPIDAKNLRNYAFYRQDPNTKDFLYFTAKLQETPNLWQVFSQQKVFEIKMLTVLPAYRRQGLAVMLVEKSKEEAHDQGYSVIRMDCINQYDYKIAEKCNLQCIVKFPLHKLRGINAPYIKRSSEHNRYVRVYVDARVHPDVDIDRAEIKKKGSHLETLLE</sequence>
<keyword evidence="3" id="KW-1185">Reference proteome</keyword>
<reference evidence="2" key="2">
    <citation type="submission" date="2020-12" db="EMBL/GenBank/DDBJ databases">
        <authorList>
            <person name="Kanost M."/>
        </authorList>
    </citation>
    <scope>NUCLEOTIDE SEQUENCE</scope>
</reference>
<feature type="domain" description="N-acetyltransferase" evidence="1">
    <location>
        <begin position="148"/>
        <end position="200"/>
    </location>
</feature>
<reference evidence="2" key="1">
    <citation type="journal article" date="2016" name="Insect Biochem. Mol. Biol.">
        <title>Multifaceted biological insights from a draft genome sequence of the tobacco hornworm moth, Manduca sexta.</title>
        <authorList>
            <person name="Kanost M.R."/>
            <person name="Arrese E.L."/>
            <person name="Cao X."/>
            <person name="Chen Y.R."/>
            <person name="Chellapilla S."/>
            <person name="Goldsmith M.R."/>
            <person name="Grosse-Wilde E."/>
            <person name="Heckel D.G."/>
            <person name="Herndon N."/>
            <person name="Jiang H."/>
            <person name="Papanicolaou A."/>
            <person name="Qu J."/>
            <person name="Soulages J.L."/>
            <person name="Vogel H."/>
            <person name="Walters J."/>
            <person name="Waterhouse R.M."/>
            <person name="Ahn S.J."/>
            <person name="Almeida F.C."/>
            <person name="An C."/>
            <person name="Aqrawi P."/>
            <person name="Bretschneider A."/>
            <person name="Bryant W.B."/>
            <person name="Bucks S."/>
            <person name="Chao H."/>
            <person name="Chevignon G."/>
            <person name="Christen J.M."/>
            <person name="Clarke D.F."/>
            <person name="Dittmer N.T."/>
            <person name="Ferguson L.C.F."/>
            <person name="Garavelou S."/>
            <person name="Gordon K.H.J."/>
            <person name="Gunaratna R.T."/>
            <person name="Han Y."/>
            <person name="Hauser F."/>
            <person name="He Y."/>
            <person name="Heidel-Fischer H."/>
            <person name="Hirsh A."/>
            <person name="Hu Y."/>
            <person name="Jiang H."/>
            <person name="Kalra D."/>
            <person name="Klinner C."/>
            <person name="Konig C."/>
            <person name="Kovar C."/>
            <person name="Kroll A.R."/>
            <person name="Kuwar S.S."/>
            <person name="Lee S.L."/>
            <person name="Lehman R."/>
            <person name="Li K."/>
            <person name="Li Z."/>
            <person name="Liang H."/>
            <person name="Lovelace S."/>
            <person name="Lu Z."/>
            <person name="Mansfield J.H."/>
            <person name="McCulloch K.J."/>
            <person name="Mathew T."/>
            <person name="Morton B."/>
            <person name="Muzny D.M."/>
            <person name="Neunemann D."/>
            <person name="Ongeri F."/>
            <person name="Pauchet Y."/>
            <person name="Pu L.L."/>
            <person name="Pyrousis I."/>
            <person name="Rao X.J."/>
            <person name="Redding A."/>
            <person name="Roesel C."/>
            <person name="Sanchez-Gracia A."/>
            <person name="Schaack S."/>
            <person name="Shukla A."/>
            <person name="Tetreau G."/>
            <person name="Wang Y."/>
            <person name="Xiong G.H."/>
            <person name="Traut W."/>
            <person name="Walsh T.K."/>
            <person name="Worley K.C."/>
            <person name="Wu D."/>
            <person name="Wu W."/>
            <person name="Wu Y.Q."/>
            <person name="Zhang X."/>
            <person name="Zou Z."/>
            <person name="Zucker H."/>
            <person name="Briscoe A.D."/>
            <person name="Burmester T."/>
            <person name="Clem R.J."/>
            <person name="Feyereisen R."/>
            <person name="Grimmelikhuijzen C.J.P."/>
            <person name="Hamodrakas S.J."/>
            <person name="Hansson B.S."/>
            <person name="Huguet E."/>
            <person name="Jermiin L.S."/>
            <person name="Lan Q."/>
            <person name="Lehman H.K."/>
            <person name="Lorenzen M."/>
            <person name="Merzendorfer H."/>
            <person name="Michalopoulos I."/>
            <person name="Morton D.B."/>
            <person name="Muthukrishnan S."/>
            <person name="Oakeshott J.G."/>
            <person name="Palmer W."/>
            <person name="Park Y."/>
            <person name="Passarelli A.L."/>
            <person name="Rozas J."/>
            <person name="Schwartz L.M."/>
            <person name="Smith W."/>
            <person name="Southgate A."/>
            <person name="Vilcinskas A."/>
            <person name="Vogt R."/>
            <person name="Wang P."/>
            <person name="Werren J."/>
            <person name="Yu X.Q."/>
            <person name="Zhou J.J."/>
            <person name="Brown S.J."/>
            <person name="Scherer S.E."/>
            <person name="Richards S."/>
            <person name="Blissard G.W."/>
        </authorList>
    </citation>
    <scope>NUCLEOTIDE SEQUENCE</scope>
</reference>
<dbReference type="Gene3D" id="3.40.630.30">
    <property type="match status" value="1"/>
</dbReference>
<organism evidence="2 3">
    <name type="scientific">Manduca sexta</name>
    <name type="common">Tobacco hawkmoth</name>
    <name type="synonym">Tobacco hornworm</name>
    <dbReference type="NCBI Taxonomy" id="7130"/>
    <lineage>
        <taxon>Eukaryota</taxon>
        <taxon>Metazoa</taxon>
        <taxon>Ecdysozoa</taxon>
        <taxon>Arthropoda</taxon>
        <taxon>Hexapoda</taxon>
        <taxon>Insecta</taxon>
        <taxon>Pterygota</taxon>
        <taxon>Neoptera</taxon>
        <taxon>Endopterygota</taxon>
        <taxon>Lepidoptera</taxon>
        <taxon>Glossata</taxon>
        <taxon>Ditrysia</taxon>
        <taxon>Bombycoidea</taxon>
        <taxon>Sphingidae</taxon>
        <taxon>Sphinginae</taxon>
        <taxon>Sphingini</taxon>
        <taxon>Manduca</taxon>
    </lineage>
</organism>
<dbReference type="CDD" id="cd04301">
    <property type="entry name" value="NAT_SF"/>
    <property type="match status" value="1"/>
</dbReference>
<dbReference type="OrthoDB" id="410198at2759"/>
<evidence type="ECO:0000313" key="2">
    <source>
        <dbReference type="EMBL" id="KAG6444739.1"/>
    </source>
</evidence>
<accession>A0A922CG66</accession>
<gene>
    <name evidence="2" type="ORF">O3G_MSEX003542</name>
</gene>
<evidence type="ECO:0000313" key="3">
    <source>
        <dbReference type="Proteomes" id="UP000791440"/>
    </source>
</evidence>
<name>A0A922CG66_MANSE</name>
<dbReference type="Proteomes" id="UP000791440">
    <property type="component" value="Unassembled WGS sequence"/>
</dbReference>
<evidence type="ECO:0000259" key="1">
    <source>
        <dbReference type="Pfam" id="PF00583"/>
    </source>
</evidence>
<dbReference type="InterPro" id="IPR000182">
    <property type="entry name" value="GNAT_dom"/>
</dbReference>
<dbReference type="SUPFAM" id="SSF55729">
    <property type="entry name" value="Acyl-CoA N-acyltransferases (Nat)"/>
    <property type="match status" value="1"/>
</dbReference>
<proteinExistence type="predicted"/>
<dbReference type="AlphaFoldDB" id="A0A922CG66"/>
<dbReference type="PANTHER" id="PTHR20905">
    <property type="entry name" value="N-ACETYLTRANSFERASE-RELATED"/>
    <property type="match status" value="1"/>
</dbReference>
<dbReference type="Pfam" id="PF00583">
    <property type="entry name" value="Acetyltransf_1"/>
    <property type="match status" value="1"/>
</dbReference>
<protein>
    <recommendedName>
        <fullName evidence="1">N-acetyltransferase domain-containing protein</fullName>
    </recommendedName>
</protein>